<feature type="region of interest" description="Disordered" evidence="1">
    <location>
        <begin position="200"/>
        <end position="239"/>
    </location>
</feature>
<dbReference type="Proteomes" id="UP000800097">
    <property type="component" value="Unassembled WGS sequence"/>
</dbReference>
<organism evidence="2 3">
    <name type="scientific">Westerdykella ornata</name>
    <dbReference type="NCBI Taxonomy" id="318751"/>
    <lineage>
        <taxon>Eukaryota</taxon>
        <taxon>Fungi</taxon>
        <taxon>Dikarya</taxon>
        <taxon>Ascomycota</taxon>
        <taxon>Pezizomycotina</taxon>
        <taxon>Dothideomycetes</taxon>
        <taxon>Pleosporomycetidae</taxon>
        <taxon>Pleosporales</taxon>
        <taxon>Sporormiaceae</taxon>
        <taxon>Westerdykella</taxon>
    </lineage>
</organism>
<dbReference type="CDD" id="cd14688">
    <property type="entry name" value="bZIP_YAP"/>
    <property type="match status" value="1"/>
</dbReference>
<keyword evidence="3" id="KW-1185">Reference proteome</keyword>
<name>A0A6A6JPR1_WESOR</name>
<feature type="region of interest" description="Disordered" evidence="1">
    <location>
        <begin position="261"/>
        <end position="351"/>
    </location>
</feature>
<evidence type="ECO:0008006" key="4">
    <source>
        <dbReference type="Google" id="ProtNLM"/>
    </source>
</evidence>
<accession>A0A6A6JPR1</accession>
<sequence length="376" mass="41163">MATFKKSPPADGGFSSDSSKKPETPGAKRRPSRAGTRSVSTLSAAQLERKRANDREAQRAIRQRTKDHIADLERQIQELTAQRDTAISPKMDELMRRNQELEQENALLRSRLSHAVAALGVPEQGPATGGAPSPSDRIHMLSQPRPSTSTPRSMHAVPDMATPVSQPAHWAPSHTYPANVSSPHIHGTPTMVEVPVASDAVPWPQPRSQSSHQPGTMPMPDQPLQALDSTAMSYPNPYGMDNNARSLSYPFENPQLVTSQPMQAAGYSTPTSARSPHPSDFQRHHMSLSAYPPGPHPAAQQPQQQGAQTPYSAFPPQAHQSFVPQASHPGDMQPLMAPHPQAPPMAEPSHMMYQQYPPNIKVDQPHYPPNMKLDHH</sequence>
<dbReference type="PANTHER" id="PTHR37012">
    <property type="entry name" value="B-ZIP TRANSCRIPTION FACTOR (EUROFUNG)-RELATED"/>
    <property type="match status" value="1"/>
</dbReference>
<dbReference type="GeneID" id="54548633"/>
<evidence type="ECO:0000256" key="1">
    <source>
        <dbReference type="SAM" id="MobiDB-lite"/>
    </source>
</evidence>
<feature type="compositionally biased region" description="Polar residues" evidence="1">
    <location>
        <begin position="35"/>
        <end position="44"/>
    </location>
</feature>
<feature type="compositionally biased region" description="Low complexity" evidence="1">
    <location>
        <begin position="297"/>
        <end position="310"/>
    </location>
</feature>
<reference evidence="2" key="1">
    <citation type="journal article" date="2020" name="Stud. Mycol.">
        <title>101 Dothideomycetes genomes: a test case for predicting lifestyles and emergence of pathogens.</title>
        <authorList>
            <person name="Haridas S."/>
            <person name="Albert R."/>
            <person name="Binder M."/>
            <person name="Bloem J."/>
            <person name="Labutti K."/>
            <person name="Salamov A."/>
            <person name="Andreopoulos B."/>
            <person name="Baker S."/>
            <person name="Barry K."/>
            <person name="Bills G."/>
            <person name="Bluhm B."/>
            <person name="Cannon C."/>
            <person name="Castanera R."/>
            <person name="Culley D."/>
            <person name="Daum C."/>
            <person name="Ezra D."/>
            <person name="Gonzalez J."/>
            <person name="Henrissat B."/>
            <person name="Kuo A."/>
            <person name="Liang C."/>
            <person name="Lipzen A."/>
            <person name="Lutzoni F."/>
            <person name="Magnuson J."/>
            <person name="Mondo S."/>
            <person name="Nolan M."/>
            <person name="Ohm R."/>
            <person name="Pangilinan J."/>
            <person name="Park H.-J."/>
            <person name="Ramirez L."/>
            <person name="Alfaro M."/>
            <person name="Sun H."/>
            <person name="Tritt A."/>
            <person name="Yoshinaga Y."/>
            <person name="Zwiers L.-H."/>
            <person name="Turgeon B."/>
            <person name="Goodwin S."/>
            <person name="Spatafora J."/>
            <person name="Crous P."/>
            <person name="Grigoriev I."/>
        </authorList>
    </citation>
    <scope>NUCLEOTIDE SEQUENCE</scope>
    <source>
        <strain evidence="2">CBS 379.55</strain>
    </source>
</reference>
<evidence type="ECO:0000313" key="3">
    <source>
        <dbReference type="Proteomes" id="UP000800097"/>
    </source>
</evidence>
<evidence type="ECO:0000313" key="2">
    <source>
        <dbReference type="EMBL" id="KAF2277898.1"/>
    </source>
</evidence>
<feature type="compositionally biased region" description="Polar residues" evidence="1">
    <location>
        <begin position="261"/>
        <end position="274"/>
    </location>
</feature>
<feature type="compositionally biased region" description="Basic and acidic residues" evidence="1">
    <location>
        <begin position="47"/>
        <end position="68"/>
    </location>
</feature>
<dbReference type="GO" id="GO:0003700">
    <property type="term" value="F:DNA-binding transcription factor activity"/>
    <property type="evidence" value="ECO:0007669"/>
    <property type="project" value="InterPro"/>
</dbReference>
<feature type="compositionally biased region" description="Low complexity" evidence="1">
    <location>
        <begin position="144"/>
        <end position="153"/>
    </location>
</feature>
<dbReference type="AlphaFoldDB" id="A0A6A6JPR1"/>
<dbReference type="InterPro" id="IPR046347">
    <property type="entry name" value="bZIP_sf"/>
</dbReference>
<dbReference type="EMBL" id="ML986489">
    <property type="protein sequence ID" value="KAF2277898.1"/>
    <property type="molecule type" value="Genomic_DNA"/>
</dbReference>
<dbReference type="RefSeq" id="XP_033655437.1">
    <property type="nucleotide sequence ID" value="XM_033795458.1"/>
</dbReference>
<feature type="region of interest" description="Disordered" evidence="1">
    <location>
        <begin position="122"/>
        <end position="155"/>
    </location>
</feature>
<dbReference type="SUPFAM" id="SSF57959">
    <property type="entry name" value="Leucine zipper domain"/>
    <property type="match status" value="1"/>
</dbReference>
<feature type="region of interest" description="Disordered" evidence="1">
    <location>
        <begin position="1"/>
        <end position="68"/>
    </location>
</feature>
<proteinExistence type="predicted"/>
<gene>
    <name evidence="2" type="ORF">EI97DRAFT_374526</name>
</gene>
<dbReference type="Gene3D" id="1.20.5.170">
    <property type="match status" value="1"/>
</dbReference>
<protein>
    <recommendedName>
        <fullName evidence="4">BZIP domain-containing protein</fullName>
    </recommendedName>
</protein>
<dbReference type="OrthoDB" id="3535998at2759"/>